<gene>
    <name evidence="1" type="ORF">DCMF_04080</name>
</gene>
<reference evidence="1 2" key="1">
    <citation type="submission" date="2016-10" db="EMBL/GenBank/DDBJ databases">
        <title>Complete Genome Sequence of Peptococcaceae strain DCMF.</title>
        <authorList>
            <person name="Edwards R.J."/>
            <person name="Holland S.I."/>
            <person name="Deshpande N.P."/>
            <person name="Wong Y.K."/>
            <person name="Ertan H."/>
            <person name="Manefield M."/>
            <person name="Russell T.L."/>
            <person name="Lee M.J."/>
        </authorList>
    </citation>
    <scope>NUCLEOTIDE SEQUENCE [LARGE SCALE GENOMIC DNA]</scope>
    <source>
        <strain evidence="1 2">DCMF</strain>
    </source>
</reference>
<accession>A0A3G1L0Q0</accession>
<dbReference type="EMBL" id="CP017634">
    <property type="protein sequence ID" value="ATW28343.1"/>
    <property type="molecule type" value="Genomic_DNA"/>
</dbReference>
<dbReference type="Proteomes" id="UP000323521">
    <property type="component" value="Chromosome"/>
</dbReference>
<sequence length="207" mass="21429">MRGNIVVVVDVINMSTTLEAALEAGALGVFGASPDITKAPVFVNPAYVGFYAGCYAKSNQTEVILVTEPRVGTARERVEHASCALAGIHKAGFSDITILPNLGAETVKICDFNKKVVLAVTDSGGVAYDAAFNAGGIVTTATIARTLRKKGLEPAQAGVQRAITMAHLKNTGISVVAASSRSLEDVLASEFVSASILSCLFPSSGRL</sequence>
<evidence type="ECO:0008006" key="3">
    <source>
        <dbReference type="Google" id="ProtNLM"/>
    </source>
</evidence>
<name>A0A3G1L0Q0_FORW1</name>
<proteinExistence type="predicted"/>
<dbReference type="KEGG" id="fwa:DCMF_04080"/>
<dbReference type="AlphaFoldDB" id="A0A3G1L0Q0"/>
<evidence type="ECO:0000313" key="1">
    <source>
        <dbReference type="EMBL" id="ATW28343.1"/>
    </source>
</evidence>
<keyword evidence="2" id="KW-1185">Reference proteome</keyword>
<protein>
    <recommendedName>
        <fullName evidence="3">2-phosphosulfolactate phosphatase</fullName>
    </recommendedName>
</protein>
<organism evidence="1 2">
    <name type="scientific">Formimonas warabiya</name>
    <dbReference type="NCBI Taxonomy" id="1761012"/>
    <lineage>
        <taxon>Bacteria</taxon>
        <taxon>Bacillati</taxon>
        <taxon>Bacillota</taxon>
        <taxon>Clostridia</taxon>
        <taxon>Eubacteriales</taxon>
        <taxon>Peptococcaceae</taxon>
        <taxon>Candidatus Formimonas</taxon>
    </lineage>
</organism>
<evidence type="ECO:0000313" key="2">
    <source>
        <dbReference type="Proteomes" id="UP000323521"/>
    </source>
</evidence>